<evidence type="ECO:0000256" key="2">
    <source>
        <dbReference type="SAM" id="MobiDB-lite"/>
    </source>
</evidence>
<keyword evidence="4" id="KW-1185">Reference proteome</keyword>
<dbReference type="Proteomes" id="UP001359559">
    <property type="component" value="Unassembled WGS sequence"/>
</dbReference>
<protein>
    <submittedName>
        <fullName evidence="3">Uncharacterized protein</fullName>
    </submittedName>
</protein>
<dbReference type="PANTHER" id="PTHR23084:SF263">
    <property type="entry name" value="MORN REPEAT-CONTAINING PROTEIN 1"/>
    <property type="match status" value="1"/>
</dbReference>
<reference evidence="3 4" key="1">
    <citation type="submission" date="2024-01" db="EMBL/GenBank/DDBJ databases">
        <title>The genomes of 5 underutilized Papilionoideae crops provide insights into root nodulation and disease resistance.</title>
        <authorList>
            <person name="Yuan L."/>
        </authorList>
    </citation>
    <scope>NUCLEOTIDE SEQUENCE [LARGE SCALE GENOMIC DNA]</scope>
    <source>
        <strain evidence="3">LY-2023</strain>
        <tissue evidence="3">Leaf</tissue>
    </source>
</reference>
<sequence>MSIATVQAFDLVSNSFSTFLARKTKGNGRSSWPLGATYEVEFKNGFMDGTGLYIGFNGDTYKGQWIMNLKHGHGFKSYANGGWYDGAWRMDLQDGIGREGFGFAITKEACSLEVYKDDGDSDDDGNSTYVVSDEFRDDSSNLDSGDSSRHSREIYFENPPSWDNQQN</sequence>
<evidence type="ECO:0000256" key="1">
    <source>
        <dbReference type="ARBA" id="ARBA00022737"/>
    </source>
</evidence>
<dbReference type="PANTHER" id="PTHR23084">
    <property type="entry name" value="PHOSPHATIDYLINOSITOL-4-PHOSPHATE 5-KINASE RELATED"/>
    <property type="match status" value="1"/>
</dbReference>
<keyword evidence="1" id="KW-0677">Repeat</keyword>
<proteinExistence type="predicted"/>
<comment type="caution">
    <text evidence="3">The sequence shown here is derived from an EMBL/GenBank/DDBJ whole genome shotgun (WGS) entry which is preliminary data.</text>
</comment>
<dbReference type="Gene3D" id="2.20.110.10">
    <property type="entry name" value="Histone H3 K4-specific methyltransferase SET7/9 N-terminal domain"/>
    <property type="match status" value="1"/>
</dbReference>
<dbReference type="GO" id="GO:0016020">
    <property type="term" value="C:membrane"/>
    <property type="evidence" value="ECO:0007669"/>
    <property type="project" value="UniProtKB-ARBA"/>
</dbReference>
<dbReference type="Pfam" id="PF02493">
    <property type="entry name" value="MORN"/>
    <property type="match status" value="3"/>
</dbReference>
<dbReference type="AlphaFoldDB" id="A0AAN9JNY7"/>
<organism evidence="3 4">
    <name type="scientific">Clitoria ternatea</name>
    <name type="common">Butterfly pea</name>
    <dbReference type="NCBI Taxonomy" id="43366"/>
    <lineage>
        <taxon>Eukaryota</taxon>
        <taxon>Viridiplantae</taxon>
        <taxon>Streptophyta</taxon>
        <taxon>Embryophyta</taxon>
        <taxon>Tracheophyta</taxon>
        <taxon>Spermatophyta</taxon>
        <taxon>Magnoliopsida</taxon>
        <taxon>eudicotyledons</taxon>
        <taxon>Gunneridae</taxon>
        <taxon>Pentapetalae</taxon>
        <taxon>rosids</taxon>
        <taxon>fabids</taxon>
        <taxon>Fabales</taxon>
        <taxon>Fabaceae</taxon>
        <taxon>Papilionoideae</taxon>
        <taxon>50 kb inversion clade</taxon>
        <taxon>NPAAA clade</taxon>
        <taxon>indigoferoid/millettioid clade</taxon>
        <taxon>Phaseoleae</taxon>
        <taxon>Clitoria</taxon>
    </lineage>
</organism>
<gene>
    <name evidence="3" type="ORF">RJT34_12173</name>
</gene>
<feature type="compositionally biased region" description="Basic and acidic residues" evidence="2">
    <location>
        <begin position="146"/>
        <end position="155"/>
    </location>
</feature>
<dbReference type="InterPro" id="IPR003409">
    <property type="entry name" value="MORN"/>
</dbReference>
<dbReference type="SUPFAM" id="SSF82185">
    <property type="entry name" value="Histone H3 K4-specific methyltransferase SET7/9 N-terminal domain"/>
    <property type="match status" value="1"/>
</dbReference>
<name>A0AAN9JNY7_CLITE</name>
<evidence type="ECO:0000313" key="3">
    <source>
        <dbReference type="EMBL" id="KAK7301312.1"/>
    </source>
</evidence>
<dbReference type="EMBL" id="JAYKXN010000003">
    <property type="protein sequence ID" value="KAK7301312.1"/>
    <property type="molecule type" value="Genomic_DNA"/>
</dbReference>
<dbReference type="SMART" id="SM00698">
    <property type="entry name" value="MORN"/>
    <property type="match status" value="2"/>
</dbReference>
<evidence type="ECO:0000313" key="4">
    <source>
        <dbReference type="Proteomes" id="UP001359559"/>
    </source>
</evidence>
<feature type="region of interest" description="Disordered" evidence="2">
    <location>
        <begin position="116"/>
        <end position="167"/>
    </location>
</feature>
<accession>A0AAN9JNY7</accession>